<proteinExistence type="predicted"/>
<evidence type="ECO:0000313" key="3">
    <source>
        <dbReference type="Proteomes" id="UP000663873"/>
    </source>
</evidence>
<evidence type="ECO:0000313" key="2">
    <source>
        <dbReference type="EMBL" id="CAF4641576.1"/>
    </source>
</evidence>
<dbReference type="AlphaFoldDB" id="A0A821EV47"/>
<dbReference type="EMBL" id="CAJNXB010003277">
    <property type="protein sequence ID" value="CAF3304615.1"/>
    <property type="molecule type" value="Genomic_DNA"/>
</dbReference>
<sequence length="552" mass="63401">MEAKLTSILSRFILDKQLKFTLPENYFSVFDSLGRSIPEDCQINTTYRSDEHSPVHIRILQCKQDANIGCELTIITSQDEPRNQNFNPITTWKEISLWSKIADIKTENPVDGLFFWNIEQKHIIDENETISLTLGKAESVIVDVLDGTSVIDIILSYDKNIQTIRILSSCPVHSILNNTKYLEQLGLKISLQEYTLVFVSNESEKKILEKTDMESPISDFALLTDKPVHFQISILIQIILYDNEQEIPIHISHRNITIKQLFDMIEMKNDYKYLASYQTKVIFSENTLLSVIKETKFVLAKERHTCLVSIKQAENALIEVNDESMQNQRYLIIDTIDNIYIQNKSIGQDQYLLYNRVIIPSRKMPLSLFLSSETSSIEFNLRYEKLTANVTIMSDEQKNPIEFQCEPTMTIGRVHVIVCQLWKLNKQLYNVTLLDESIIDQDEQLSEIGEGIEDLKLKLISTSTVKCAITYQNETITISATDDTPISSIMKEVLEKLLVSVDDIEMFEFQVLEEPDSSISVDLDSTVTELRTDLDIESDTLSFQLVKKGDEN</sequence>
<evidence type="ECO:0000313" key="1">
    <source>
        <dbReference type="EMBL" id="CAF3304615.1"/>
    </source>
</evidence>
<dbReference type="Proteomes" id="UP000663873">
    <property type="component" value="Unassembled WGS sequence"/>
</dbReference>
<dbReference type="EMBL" id="CAJOBP010028979">
    <property type="protein sequence ID" value="CAF4641576.1"/>
    <property type="molecule type" value="Genomic_DNA"/>
</dbReference>
<organism evidence="2 3">
    <name type="scientific">Rotaria socialis</name>
    <dbReference type="NCBI Taxonomy" id="392032"/>
    <lineage>
        <taxon>Eukaryota</taxon>
        <taxon>Metazoa</taxon>
        <taxon>Spiralia</taxon>
        <taxon>Gnathifera</taxon>
        <taxon>Rotifera</taxon>
        <taxon>Eurotatoria</taxon>
        <taxon>Bdelloidea</taxon>
        <taxon>Philodinida</taxon>
        <taxon>Philodinidae</taxon>
        <taxon>Rotaria</taxon>
    </lineage>
</organism>
<gene>
    <name evidence="1" type="ORF">TIS948_LOCUS18668</name>
    <name evidence="2" type="ORF">UJA718_LOCUS33164</name>
</gene>
<accession>A0A821EV47</accession>
<dbReference type="Proteomes" id="UP000663825">
    <property type="component" value="Unassembled WGS sequence"/>
</dbReference>
<keyword evidence="3" id="KW-1185">Reference proteome</keyword>
<reference evidence="2" key="1">
    <citation type="submission" date="2021-02" db="EMBL/GenBank/DDBJ databases">
        <authorList>
            <person name="Nowell W R."/>
        </authorList>
    </citation>
    <scope>NUCLEOTIDE SEQUENCE</scope>
</reference>
<name>A0A821EV47_9BILA</name>
<comment type="caution">
    <text evidence="2">The sequence shown here is derived from an EMBL/GenBank/DDBJ whole genome shotgun (WGS) entry which is preliminary data.</text>
</comment>
<dbReference type="OrthoDB" id="10019190at2759"/>
<protein>
    <submittedName>
        <fullName evidence="2">Uncharacterized protein</fullName>
    </submittedName>
</protein>